<name>A0ABP5IK87_9ACTN</name>
<dbReference type="SUPFAM" id="SSF52038">
    <property type="entry name" value="Barstar-related"/>
    <property type="match status" value="1"/>
</dbReference>
<dbReference type="InterPro" id="IPR000468">
    <property type="entry name" value="Barstar"/>
</dbReference>
<evidence type="ECO:0000313" key="3">
    <source>
        <dbReference type="EMBL" id="GAA2100114.1"/>
    </source>
</evidence>
<gene>
    <name evidence="3" type="ORF">GCM10009759_32630</name>
</gene>
<comment type="similarity">
    <text evidence="1">Belongs to the barstar family.</text>
</comment>
<feature type="domain" description="Barstar (barnase inhibitor)" evidence="2">
    <location>
        <begin position="198"/>
        <end position="285"/>
    </location>
</feature>
<accession>A0ABP5IK87</accession>
<protein>
    <recommendedName>
        <fullName evidence="2">Barstar (barnase inhibitor) domain-containing protein</fullName>
    </recommendedName>
</protein>
<dbReference type="Proteomes" id="UP001500897">
    <property type="component" value="Unassembled WGS sequence"/>
</dbReference>
<sequence>MPPDDRHRFHVRLRPPTAPAAPEALDPLDEPPYDYPTLALIGCADLAATDATAEAGGFGAPWHFDVSYDLSAFLEELDQLLTAFHDRTPHTLDLYPQGLERTLAFAFPTPDLVTVHCASRTDWTPSPSTEHHPYDQLHTQLTTLAHQFATALETSGSRTAPHSTFPAWRAGRFAPTPVTYAPPDDLPRLLAARAPTRHHHVDTTAVSSLDDLYDAISRTLPLDPPLHGHVRSWDALDDSLSGGLHEAPDRTPLITFTDLTTLTTGELRFLHDEFTSLAETLADPALTQNRPTHVQFLIGRTDT</sequence>
<evidence type="ECO:0000256" key="1">
    <source>
        <dbReference type="ARBA" id="ARBA00006845"/>
    </source>
</evidence>
<comment type="caution">
    <text evidence="3">The sequence shown here is derived from an EMBL/GenBank/DDBJ whole genome shotgun (WGS) entry which is preliminary data.</text>
</comment>
<evidence type="ECO:0000313" key="4">
    <source>
        <dbReference type="Proteomes" id="UP001500897"/>
    </source>
</evidence>
<dbReference type="Pfam" id="PF01337">
    <property type="entry name" value="Barstar"/>
    <property type="match status" value="1"/>
</dbReference>
<reference evidence="4" key="1">
    <citation type="journal article" date="2019" name="Int. J. Syst. Evol. Microbiol.">
        <title>The Global Catalogue of Microorganisms (GCM) 10K type strain sequencing project: providing services to taxonomists for standard genome sequencing and annotation.</title>
        <authorList>
            <consortium name="The Broad Institute Genomics Platform"/>
            <consortium name="The Broad Institute Genome Sequencing Center for Infectious Disease"/>
            <person name="Wu L."/>
            <person name="Ma J."/>
        </authorList>
    </citation>
    <scope>NUCLEOTIDE SEQUENCE [LARGE SCALE GENOMIC DNA]</scope>
    <source>
        <strain evidence="4">JCM 14559</strain>
    </source>
</reference>
<dbReference type="EMBL" id="BAAANS010000020">
    <property type="protein sequence ID" value="GAA2100114.1"/>
    <property type="molecule type" value="Genomic_DNA"/>
</dbReference>
<keyword evidence="4" id="KW-1185">Reference proteome</keyword>
<proteinExistence type="inferred from homology"/>
<evidence type="ECO:0000259" key="2">
    <source>
        <dbReference type="Pfam" id="PF01337"/>
    </source>
</evidence>
<dbReference type="RefSeq" id="WP_344552856.1">
    <property type="nucleotide sequence ID" value="NZ_BAAANS010000020.1"/>
</dbReference>
<organism evidence="3 4">
    <name type="scientific">Kitasatospora saccharophila</name>
    <dbReference type="NCBI Taxonomy" id="407973"/>
    <lineage>
        <taxon>Bacteria</taxon>
        <taxon>Bacillati</taxon>
        <taxon>Actinomycetota</taxon>
        <taxon>Actinomycetes</taxon>
        <taxon>Kitasatosporales</taxon>
        <taxon>Streptomycetaceae</taxon>
        <taxon>Kitasatospora</taxon>
    </lineage>
</organism>
<dbReference type="InterPro" id="IPR035905">
    <property type="entry name" value="Barstar-like_sf"/>
</dbReference>